<organism evidence="2 3">
    <name type="scientific">Penicillium hordei</name>
    <dbReference type="NCBI Taxonomy" id="40994"/>
    <lineage>
        <taxon>Eukaryota</taxon>
        <taxon>Fungi</taxon>
        <taxon>Dikarya</taxon>
        <taxon>Ascomycota</taxon>
        <taxon>Pezizomycotina</taxon>
        <taxon>Eurotiomycetes</taxon>
        <taxon>Eurotiomycetidae</taxon>
        <taxon>Eurotiales</taxon>
        <taxon>Aspergillaceae</taxon>
        <taxon>Penicillium</taxon>
    </lineage>
</organism>
<proteinExistence type="predicted"/>
<sequence length="362" mass="39728">MSENEPIKLKLQGTPREIGLQHGRALREQIHSQISIYDAMFQYTSKLAWKDAREVATEFQPTLQNLTPHLFTEMEGIAEGAGLDVLDIITLNCRSEIALGRFSDGCTTLSWKKNETTRVLSQNWDWTKTVKKNLAMVSIEQVGKPTIYMVTEAGIVGKIGFNTNGVGTGLNAIRAKPMLSSKVPIHVALRLCLESTSVDNAVKTLESLGGVASAQHILCADSTTALGLELSPVGDKHISEDASGIIRHTNHFLENHYVNEPSWLSGSPIRLRRLGELTQELIQGGVQGDAITPALLRERIFSDTYNKPQAICCEEDPSRHISNRSSSLFNIVMNLDPKNLGAEVVFGRVGSGEEGPVLTMPW</sequence>
<dbReference type="GeneID" id="81592835"/>
<reference evidence="2" key="1">
    <citation type="journal article" date="2023" name="IMA Fungus">
        <title>Comparative genomic study of the Penicillium genus elucidates a diverse pangenome and 15 lateral gene transfer events.</title>
        <authorList>
            <person name="Petersen C."/>
            <person name="Sorensen T."/>
            <person name="Nielsen M.R."/>
            <person name="Sondergaard T.E."/>
            <person name="Sorensen J.L."/>
            <person name="Fitzpatrick D.A."/>
            <person name="Frisvad J.C."/>
            <person name="Nielsen K.L."/>
        </authorList>
    </citation>
    <scope>NUCLEOTIDE SEQUENCE</scope>
    <source>
        <strain evidence="2">IBT 12815</strain>
    </source>
</reference>
<evidence type="ECO:0000259" key="1">
    <source>
        <dbReference type="Pfam" id="PF03417"/>
    </source>
</evidence>
<dbReference type="InterPro" id="IPR047801">
    <property type="entry name" value="Peptidase_C45"/>
</dbReference>
<name>A0AAD6DMC9_9EURO</name>
<dbReference type="RefSeq" id="XP_056747880.1">
    <property type="nucleotide sequence ID" value="XM_056902593.1"/>
</dbReference>
<dbReference type="EMBL" id="JAQJAE010000006">
    <property type="protein sequence ID" value="KAJ5588861.1"/>
    <property type="molecule type" value="Genomic_DNA"/>
</dbReference>
<evidence type="ECO:0000313" key="2">
    <source>
        <dbReference type="EMBL" id="KAJ5588861.1"/>
    </source>
</evidence>
<gene>
    <name evidence="2" type="ORF">N7537_011539</name>
</gene>
<accession>A0AAD6DMC9</accession>
<evidence type="ECO:0000313" key="3">
    <source>
        <dbReference type="Proteomes" id="UP001213799"/>
    </source>
</evidence>
<dbReference type="PANTHER" id="PTHR34180:SF1">
    <property type="entry name" value="BETA-ALANYL-DOPAMINE_CARCININE HYDROLASE"/>
    <property type="match status" value="1"/>
</dbReference>
<comment type="caution">
    <text evidence="2">The sequence shown here is derived from an EMBL/GenBank/DDBJ whole genome shotgun (WGS) entry which is preliminary data.</text>
</comment>
<keyword evidence="3" id="KW-1185">Reference proteome</keyword>
<feature type="domain" description="Peptidase C45 hydrolase" evidence="1">
    <location>
        <begin position="114"/>
        <end position="284"/>
    </location>
</feature>
<protein>
    <recommendedName>
        <fullName evidence="1">Peptidase C45 hydrolase domain-containing protein</fullName>
    </recommendedName>
</protein>
<dbReference type="Pfam" id="PF03417">
    <property type="entry name" value="AAT"/>
    <property type="match status" value="1"/>
</dbReference>
<dbReference type="PANTHER" id="PTHR34180">
    <property type="entry name" value="PEPTIDASE C45"/>
    <property type="match status" value="1"/>
</dbReference>
<dbReference type="InterPro" id="IPR005079">
    <property type="entry name" value="Peptidase_C45_hydrolase"/>
</dbReference>
<dbReference type="Proteomes" id="UP001213799">
    <property type="component" value="Unassembled WGS sequence"/>
</dbReference>
<dbReference type="NCBIfam" id="NF040521">
    <property type="entry name" value="C45_proenzyme"/>
    <property type="match status" value="1"/>
</dbReference>
<dbReference type="Gene3D" id="1.10.10.2120">
    <property type="match status" value="1"/>
</dbReference>
<dbReference type="InterPro" id="IPR047794">
    <property type="entry name" value="C45_proenzyme-like"/>
</dbReference>
<reference evidence="2" key="2">
    <citation type="submission" date="2023-01" db="EMBL/GenBank/DDBJ databases">
        <authorList>
            <person name="Petersen C."/>
        </authorList>
    </citation>
    <scope>NUCLEOTIDE SEQUENCE</scope>
    <source>
        <strain evidence="2">IBT 12815</strain>
    </source>
</reference>
<dbReference type="Gene3D" id="3.60.60.10">
    <property type="entry name" value="Penicillin V Acylase, Chain A"/>
    <property type="match status" value="1"/>
</dbReference>
<dbReference type="AlphaFoldDB" id="A0AAD6DMC9"/>